<name>A0ABT7PH22_9BACT</name>
<gene>
    <name evidence="1" type="ORF">QTN89_10190</name>
</gene>
<dbReference type="EMBL" id="JASZZN010000006">
    <property type="protein sequence ID" value="MDM4015800.1"/>
    <property type="molecule type" value="Genomic_DNA"/>
</dbReference>
<protein>
    <submittedName>
        <fullName evidence="1">Uncharacterized protein</fullName>
    </submittedName>
</protein>
<evidence type="ECO:0000313" key="1">
    <source>
        <dbReference type="EMBL" id="MDM4015800.1"/>
    </source>
</evidence>
<organism evidence="1 2">
    <name type="scientific">Roseiconus lacunae</name>
    <dbReference type="NCBI Taxonomy" id="2605694"/>
    <lineage>
        <taxon>Bacteria</taxon>
        <taxon>Pseudomonadati</taxon>
        <taxon>Planctomycetota</taxon>
        <taxon>Planctomycetia</taxon>
        <taxon>Pirellulales</taxon>
        <taxon>Pirellulaceae</taxon>
        <taxon>Roseiconus</taxon>
    </lineage>
</organism>
<accession>A0ABT7PH22</accession>
<evidence type="ECO:0000313" key="2">
    <source>
        <dbReference type="Proteomes" id="UP001239462"/>
    </source>
</evidence>
<proteinExistence type="predicted"/>
<comment type="caution">
    <text evidence="1">The sequence shown here is derived from an EMBL/GenBank/DDBJ whole genome shotgun (WGS) entry which is preliminary data.</text>
</comment>
<sequence length="266" mass="29622">MYSTIKVDRSIVTLGMLLMGLVTPVLSQAQQASHARVSPVLEIEVIDPGVDARGNPAVLLESDGEGLLVDIPPTVLVHRYYYTGDREFQGPRLPGGPSIVVANHPKTGERVYVSVQMLPGAPLVRYTHRLIEYDYGDRGLSVIFTKDGGTCTKVRNGRKLTEKFSQALHLDDLKGIKDDLTPPRVPYTERLAISAKASLLRIEEVAAPITQPAKHLFRLIPGAVALTDPQTEIENARLVYQHQAEKERQRKDFQTRLDNIDQRTLR</sequence>
<dbReference type="RefSeq" id="WP_289163320.1">
    <property type="nucleotide sequence ID" value="NZ_JASZZN010000006.1"/>
</dbReference>
<reference evidence="1 2" key="1">
    <citation type="submission" date="2023-06" db="EMBL/GenBank/DDBJ databases">
        <title>Roseiconus lacunae JC819 isolated from Gulf of Mannar region, Tamil Nadu.</title>
        <authorList>
            <person name="Pk S."/>
            <person name="Ch S."/>
            <person name="Ch V.R."/>
        </authorList>
    </citation>
    <scope>NUCLEOTIDE SEQUENCE [LARGE SCALE GENOMIC DNA]</scope>
    <source>
        <strain evidence="1 2">JC819</strain>
    </source>
</reference>
<keyword evidence="2" id="KW-1185">Reference proteome</keyword>
<dbReference type="Proteomes" id="UP001239462">
    <property type="component" value="Unassembled WGS sequence"/>
</dbReference>